<organism evidence="1 2">
    <name type="scientific">Fusarium oxysporum f. sp. lycopersici (strain 4287 / CBS 123668 / FGSC 9935 / NRRL 34936)</name>
    <name type="common">Fusarium vascular wilt of tomato</name>
    <dbReference type="NCBI Taxonomy" id="426428"/>
    <lineage>
        <taxon>Eukaryota</taxon>
        <taxon>Fungi</taxon>
        <taxon>Dikarya</taxon>
        <taxon>Ascomycota</taxon>
        <taxon>Pezizomycotina</taxon>
        <taxon>Sordariomycetes</taxon>
        <taxon>Hypocreomycetidae</taxon>
        <taxon>Hypocreales</taxon>
        <taxon>Nectriaceae</taxon>
        <taxon>Fusarium</taxon>
        <taxon>Fusarium oxysporum species complex</taxon>
    </lineage>
</organism>
<reference evidence="1" key="1">
    <citation type="submission" date="2007-04" db="EMBL/GenBank/DDBJ databases">
        <authorList>
            <consortium name="The Broad Institute Genome Sequencing Platform"/>
            <person name="Birren B."/>
            <person name="Lander E."/>
            <person name="Galagan J."/>
            <person name="Nusbaum C."/>
            <person name="Devon K."/>
            <person name="Ma L.-J."/>
            <person name="Jaffe D."/>
            <person name="Butler J."/>
            <person name="Alvarez P."/>
            <person name="Gnerre S."/>
            <person name="Grabherr M."/>
            <person name="Kleber M."/>
            <person name="Mauceli E."/>
            <person name="Brockman W."/>
            <person name="MacCallum I.A."/>
            <person name="Young S."/>
            <person name="LaButti K."/>
            <person name="DeCaprio D."/>
            <person name="Crawford M."/>
            <person name="Koehrsen M."/>
            <person name="Engels R."/>
            <person name="Montgomery P."/>
            <person name="Pearson M."/>
            <person name="Howarth C."/>
            <person name="Larson L."/>
            <person name="White J."/>
            <person name="O'Leary S."/>
            <person name="Kodira C."/>
            <person name="Zeng Q."/>
            <person name="Yandava C."/>
            <person name="Alvarado L."/>
            <person name="Kistler C."/>
            <person name="Shim W.-B."/>
            <person name="Kang S."/>
            <person name="Woloshuk C."/>
        </authorList>
    </citation>
    <scope>NUCLEOTIDE SEQUENCE</scope>
    <source>
        <strain evidence="1">4287</strain>
    </source>
</reference>
<sequence length="56" mass="6189">MGIRAPTPGLSDAHAPTMQKFLELNPISQKFLERLYNSYQDFIAALNHSGVPDCAL</sequence>
<dbReference type="EMBL" id="DS231726">
    <property type="protein sequence ID" value="KNB18543.1"/>
    <property type="molecule type" value="Genomic_DNA"/>
</dbReference>
<evidence type="ECO:0000313" key="1">
    <source>
        <dbReference type="EMBL" id="KNB18543.1"/>
    </source>
</evidence>
<gene>
    <name evidence="1" type="ORF">FOXG_22273</name>
</gene>
<dbReference type="KEGG" id="fox:FOXG_22273"/>
<name>A0A0J9W6S0_FUSO4</name>
<reference evidence="1" key="2">
    <citation type="journal article" date="2010" name="Nature">
        <title>Comparative genomics reveals mobile pathogenicity chromosomes in Fusarium.</title>
        <authorList>
            <person name="Ma L.J."/>
            <person name="van der Does H.C."/>
            <person name="Borkovich K.A."/>
            <person name="Coleman J.J."/>
            <person name="Daboussi M.J."/>
            <person name="Di Pietro A."/>
            <person name="Dufresne M."/>
            <person name="Freitag M."/>
            <person name="Grabherr M."/>
            <person name="Henrissat B."/>
            <person name="Houterman P.M."/>
            <person name="Kang S."/>
            <person name="Shim W.B."/>
            <person name="Woloshuk C."/>
            <person name="Xie X."/>
            <person name="Xu J.R."/>
            <person name="Antoniw J."/>
            <person name="Baker S.E."/>
            <person name="Bluhm B.H."/>
            <person name="Breakspear A."/>
            <person name="Brown D.W."/>
            <person name="Butchko R.A."/>
            <person name="Chapman S."/>
            <person name="Coulson R."/>
            <person name="Coutinho P.M."/>
            <person name="Danchin E.G."/>
            <person name="Diener A."/>
            <person name="Gale L.R."/>
            <person name="Gardiner D.M."/>
            <person name="Goff S."/>
            <person name="Hammond-Kosack K.E."/>
            <person name="Hilburn K."/>
            <person name="Hua-Van A."/>
            <person name="Jonkers W."/>
            <person name="Kazan K."/>
            <person name="Kodira C.D."/>
            <person name="Koehrsen M."/>
            <person name="Kumar L."/>
            <person name="Lee Y.H."/>
            <person name="Li L."/>
            <person name="Manners J.M."/>
            <person name="Miranda-Saavedra D."/>
            <person name="Mukherjee M."/>
            <person name="Park G."/>
            <person name="Park J."/>
            <person name="Park S.Y."/>
            <person name="Proctor R.H."/>
            <person name="Regev A."/>
            <person name="Ruiz-Roldan M.C."/>
            <person name="Sain D."/>
            <person name="Sakthikumar S."/>
            <person name="Sykes S."/>
            <person name="Schwartz D.C."/>
            <person name="Turgeon B.G."/>
            <person name="Wapinski I."/>
            <person name="Yoder O."/>
            <person name="Young S."/>
            <person name="Zeng Q."/>
            <person name="Zhou S."/>
            <person name="Galagan J."/>
            <person name="Cuomo C.A."/>
            <person name="Kistler H.C."/>
            <person name="Rep M."/>
        </authorList>
    </citation>
    <scope>NUCLEOTIDE SEQUENCE [LARGE SCALE GENOMIC DNA]</scope>
    <source>
        <strain evidence="1">4287</strain>
    </source>
</reference>
<evidence type="ECO:0000313" key="2">
    <source>
        <dbReference type="Proteomes" id="UP000009097"/>
    </source>
</evidence>
<dbReference type="Proteomes" id="UP000009097">
    <property type="component" value="Unassembled WGS sequence"/>
</dbReference>
<dbReference type="AlphaFoldDB" id="A0A0J9W6S0"/>
<dbReference type="VEuPathDB" id="FungiDB:FOXG_22273"/>
<accession>A0A0J9W6S0</accession>
<dbReference type="GeneID" id="28962979"/>
<dbReference type="RefSeq" id="XP_018256588.1">
    <property type="nucleotide sequence ID" value="XM_018402674.1"/>
</dbReference>
<protein>
    <submittedName>
        <fullName evidence="1">Uncharacterized protein</fullName>
    </submittedName>
</protein>
<proteinExistence type="predicted"/>
<dbReference type="OrthoDB" id="5064581at2759"/>